<sequence>MREVNPAGGEESGMRKEDRLDKGEHERLYIVGEGSLATGTCTLVSLLLPSVPLPLETHLCRPQPVSFSNFARSSCFSYCILSSSSRNVSALTQRWSLLSFRSSLSALYIHSPILTTFQDKRCSHRQGVPRRRLDDCTPTNCPGPRGGRRDPKRGRKTDDLNRQGKKQIPLFVIFQQTLHTGIEFLGRLYYIHTSDPRP</sequence>
<reference evidence="2 3" key="1">
    <citation type="journal article" date="2019" name="Nat. Ecol. Evol.">
        <title>Megaphylogeny resolves global patterns of mushroom evolution.</title>
        <authorList>
            <person name="Varga T."/>
            <person name="Krizsan K."/>
            <person name="Foldi C."/>
            <person name="Dima B."/>
            <person name="Sanchez-Garcia M."/>
            <person name="Sanchez-Ramirez S."/>
            <person name="Szollosi G.J."/>
            <person name="Szarkandi J.G."/>
            <person name="Papp V."/>
            <person name="Albert L."/>
            <person name="Andreopoulos W."/>
            <person name="Angelini C."/>
            <person name="Antonin V."/>
            <person name="Barry K.W."/>
            <person name="Bougher N.L."/>
            <person name="Buchanan P."/>
            <person name="Buyck B."/>
            <person name="Bense V."/>
            <person name="Catcheside P."/>
            <person name="Chovatia M."/>
            <person name="Cooper J."/>
            <person name="Damon W."/>
            <person name="Desjardin D."/>
            <person name="Finy P."/>
            <person name="Geml J."/>
            <person name="Haridas S."/>
            <person name="Hughes K."/>
            <person name="Justo A."/>
            <person name="Karasinski D."/>
            <person name="Kautmanova I."/>
            <person name="Kiss B."/>
            <person name="Kocsube S."/>
            <person name="Kotiranta H."/>
            <person name="LaButti K.M."/>
            <person name="Lechner B.E."/>
            <person name="Liimatainen K."/>
            <person name="Lipzen A."/>
            <person name="Lukacs Z."/>
            <person name="Mihaltcheva S."/>
            <person name="Morgado L.N."/>
            <person name="Niskanen T."/>
            <person name="Noordeloos M.E."/>
            <person name="Ohm R.A."/>
            <person name="Ortiz-Santana B."/>
            <person name="Ovrebo C."/>
            <person name="Racz N."/>
            <person name="Riley R."/>
            <person name="Savchenko A."/>
            <person name="Shiryaev A."/>
            <person name="Soop K."/>
            <person name="Spirin V."/>
            <person name="Szebenyi C."/>
            <person name="Tomsovsky M."/>
            <person name="Tulloss R.E."/>
            <person name="Uehling J."/>
            <person name="Grigoriev I.V."/>
            <person name="Vagvolgyi C."/>
            <person name="Papp T."/>
            <person name="Martin F.M."/>
            <person name="Miettinen O."/>
            <person name="Hibbett D.S."/>
            <person name="Nagy L.G."/>
        </authorList>
    </citation>
    <scope>NUCLEOTIDE SEQUENCE [LARGE SCALE GENOMIC DNA]</scope>
    <source>
        <strain evidence="2 3">FP101781</strain>
    </source>
</reference>
<dbReference type="Proteomes" id="UP000298030">
    <property type="component" value="Unassembled WGS sequence"/>
</dbReference>
<evidence type="ECO:0000313" key="2">
    <source>
        <dbReference type="EMBL" id="TEB10417.1"/>
    </source>
</evidence>
<name>A0A4Y7RQ72_COPMI</name>
<dbReference type="AlphaFoldDB" id="A0A4Y7RQ72"/>
<comment type="caution">
    <text evidence="2">The sequence shown here is derived from an EMBL/GenBank/DDBJ whole genome shotgun (WGS) entry which is preliminary data.</text>
</comment>
<protein>
    <submittedName>
        <fullName evidence="2">Uncharacterized protein</fullName>
    </submittedName>
</protein>
<keyword evidence="3" id="KW-1185">Reference proteome</keyword>
<accession>A0A4Y7RQ72</accession>
<evidence type="ECO:0000313" key="3">
    <source>
        <dbReference type="Proteomes" id="UP000298030"/>
    </source>
</evidence>
<evidence type="ECO:0000256" key="1">
    <source>
        <dbReference type="SAM" id="MobiDB-lite"/>
    </source>
</evidence>
<proteinExistence type="predicted"/>
<feature type="region of interest" description="Disordered" evidence="1">
    <location>
        <begin position="128"/>
        <end position="161"/>
    </location>
</feature>
<gene>
    <name evidence="2" type="ORF">FA13DRAFT_1031860</name>
</gene>
<dbReference type="EMBL" id="QPFP01000471">
    <property type="protein sequence ID" value="TEB10417.1"/>
    <property type="molecule type" value="Genomic_DNA"/>
</dbReference>
<organism evidence="2 3">
    <name type="scientific">Coprinellus micaceus</name>
    <name type="common">Glistening ink-cap mushroom</name>
    <name type="synonym">Coprinus micaceus</name>
    <dbReference type="NCBI Taxonomy" id="71717"/>
    <lineage>
        <taxon>Eukaryota</taxon>
        <taxon>Fungi</taxon>
        <taxon>Dikarya</taxon>
        <taxon>Basidiomycota</taxon>
        <taxon>Agaricomycotina</taxon>
        <taxon>Agaricomycetes</taxon>
        <taxon>Agaricomycetidae</taxon>
        <taxon>Agaricales</taxon>
        <taxon>Agaricineae</taxon>
        <taxon>Psathyrellaceae</taxon>
        <taxon>Coprinellus</taxon>
    </lineage>
</organism>